<dbReference type="Pfam" id="PF01704">
    <property type="entry name" value="UDPGP"/>
    <property type="match status" value="1"/>
</dbReference>
<dbReference type="InterPro" id="IPR039741">
    <property type="entry name" value="UDP-sugar_pyrophosphorylase"/>
</dbReference>
<comment type="catalytic activity">
    <reaction evidence="6">
        <text>N-acetyl-alpha-D-glucosamine 1-phosphate + UTP + H(+) = UDP-N-acetyl-alpha-D-glucosamine + diphosphate</text>
        <dbReference type="Rhea" id="RHEA:13509"/>
        <dbReference type="ChEBI" id="CHEBI:15378"/>
        <dbReference type="ChEBI" id="CHEBI:33019"/>
        <dbReference type="ChEBI" id="CHEBI:46398"/>
        <dbReference type="ChEBI" id="CHEBI:57705"/>
        <dbReference type="ChEBI" id="CHEBI:57776"/>
        <dbReference type="EC" id="2.7.7.23"/>
    </reaction>
</comment>
<dbReference type="EMBL" id="CP144700">
    <property type="protein sequence ID" value="WVZ25286.1"/>
    <property type="molecule type" value="Genomic_DNA"/>
</dbReference>
<dbReference type="FunFam" id="3.90.550.10:FF:000436">
    <property type="entry name" value="Uncharacterized protein"/>
    <property type="match status" value="1"/>
</dbReference>
<dbReference type="Gene3D" id="3.90.550.10">
    <property type="entry name" value="Spore Coat Polysaccharide Biosynthesis Protein SpsA, Chain A"/>
    <property type="match status" value="1"/>
</dbReference>
<keyword evidence="5" id="KW-0548">Nucleotidyltransferase</keyword>
<dbReference type="InterPro" id="IPR002618">
    <property type="entry name" value="UDPGP_fam"/>
</dbReference>
<evidence type="ECO:0000256" key="6">
    <source>
        <dbReference type="ARBA" id="ARBA00048493"/>
    </source>
</evidence>
<dbReference type="InterPro" id="IPR029044">
    <property type="entry name" value="Nucleotide-diphossugar_trans"/>
</dbReference>
<dbReference type="Proteomes" id="UP001374535">
    <property type="component" value="Chromosome 1"/>
</dbReference>
<dbReference type="PANTHER" id="PTHR11952">
    <property type="entry name" value="UDP- GLUCOSE PYROPHOSPHORYLASE"/>
    <property type="match status" value="1"/>
</dbReference>
<dbReference type="SUPFAM" id="SSF53448">
    <property type="entry name" value="Nucleotide-diphospho-sugar transferases"/>
    <property type="match status" value="1"/>
</dbReference>
<organism evidence="7 8">
    <name type="scientific">Vigna mungo</name>
    <name type="common">Black gram</name>
    <name type="synonym">Phaseolus mungo</name>
    <dbReference type="NCBI Taxonomy" id="3915"/>
    <lineage>
        <taxon>Eukaryota</taxon>
        <taxon>Viridiplantae</taxon>
        <taxon>Streptophyta</taxon>
        <taxon>Embryophyta</taxon>
        <taxon>Tracheophyta</taxon>
        <taxon>Spermatophyta</taxon>
        <taxon>Magnoliopsida</taxon>
        <taxon>eudicotyledons</taxon>
        <taxon>Gunneridae</taxon>
        <taxon>Pentapetalae</taxon>
        <taxon>rosids</taxon>
        <taxon>fabids</taxon>
        <taxon>Fabales</taxon>
        <taxon>Fabaceae</taxon>
        <taxon>Papilionoideae</taxon>
        <taxon>50 kb inversion clade</taxon>
        <taxon>NPAAA clade</taxon>
        <taxon>indigoferoid/millettioid clade</taxon>
        <taxon>Phaseoleae</taxon>
        <taxon>Vigna</taxon>
    </lineage>
</organism>
<accession>A0AAQ3PAQ0</accession>
<reference evidence="7 8" key="1">
    <citation type="journal article" date="2023" name="Life. Sci Alliance">
        <title>Evolutionary insights into 3D genome organization and epigenetic landscape of Vigna mungo.</title>
        <authorList>
            <person name="Junaid A."/>
            <person name="Singh B."/>
            <person name="Bhatia S."/>
        </authorList>
    </citation>
    <scope>NUCLEOTIDE SEQUENCE [LARGE SCALE GENOMIC DNA]</scope>
    <source>
        <strain evidence="7">Urdbean</strain>
    </source>
</reference>
<dbReference type="CDD" id="cd04193">
    <property type="entry name" value="UDPGlcNAc_PPase"/>
    <property type="match status" value="1"/>
</dbReference>
<keyword evidence="8" id="KW-1185">Reference proteome</keyword>
<sequence length="660" mass="74300">MREPSSVGFEGNGIVSPPPQALLERLKDFGQEDAFALWYELSPEERDLLVKDIESLDLSRIDRIIRCSLRSQGLPSAAIEPVPESNVSTVEDRSQEDRERWWKTGLKAISDGKLAVLLLSGGQAWKVKWLPRSEKCLEIRTDSEEKNMLGELSGYRERLSGSKDAWRAWQNIEARRAGQLPKKKERSSRHIGLPSGKSLFQLQAERILCVQRLAAQATNENSASSVQIHWYIMTSPFTDEATRKFFESHRFFGLEAEQVTFFQQGTIPCVSKDGRFIMETPYRVAKAPDGNGGVYSALKSTKLLEDMASRGIKYIDCYGVDNALVRVADPTFLGYFIDKGVAAAAKVVRKAYPQEKVGVFVRRGKGGPLTVVEYSELESSLASAVNQATGRLRFCWSNVCLHMFTLDFLNQVANGLEKDSMYVCCPLHSNFPVPILSPPSHCFEFQMRELLIASHATEKKIPSIHGYTMGLKLEQFIFDAFPYAPTTALFEVLREEEFAPVKNANGSNVDTPDSAKLLVLRLHTRWVVAAGGFLTHSVPLYATGKLSLHSLGENKYNCGRTIVLTQSSTERDQEIVFLVTKIIVLLNTSFTFHEMSLSLIQVLKCHHSVRMLVKTWNLYVEEEHFMHLVRSHSSSTVRSCGFAVTYTTMREFSVPYVLQH</sequence>
<comment type="pathway">
    <text evidence="1">Nucleotide-sugar biosynthesis; UDP-N-acetyl-alpha-D-glucosamine biosynthesis; UDP-N-acetyl-alpha-D-glucosamine from N-acetyl-alpha-D-glucosamine 1-phosphate: step 1/1.</text>
</comment>
<evidence type="ECO:0000256" key="4">
    <source>
        <dbReference type="ARBA" id="ARBA00022679"/>
    </source>
</evidence>
<comment type="similarity">
    <text evidence="2">Belongs to the UDPGP type 1 family.</text>
</comment>
<gene>
    <name evidence="7" type="ORF">V8G54_003830</name>
</gene>
<evidence type="ECO:0000256" key="3">
    <source>
        <dbReference type="ARBA" id="ARBA00012457"/>
    </source>
</evidence>
<evidence type="ECO:0000256" key="1">
    <source>
        <dbReference type="ARBA" id="ARBA00005208"/>
    </source>
</evidence>
<evidence type="ECO:0000313" key="7">
    <source>
        <dbReference type="EMBL" id="WVZ25286.1"/>
    </source>
</evidence>
<keyword evidence="4" id="KW-0808">Transferase</keyword>
<evidence type="ECO:0000256" key="2">
    <source>
        <dbReference type="ARBA" id="ARBA00010401"/>
    </source>
</evidence>
<dbReference type="GO" id="GO:0003977">
    <property type="term" value="F:UDP-N-acetylglucosamine diphosphorylase activity"/>
    <property type="evidence" value="ECO:0007669"/>
    <property type="project" value="UniProtKB-EC"/>
</dbReference>
<dbReference type="GO" id="GO:0006048">
    <property type="term" value="P:UDP-N-acetylglucosamine biosynthetic process"/>
    <property type="evidence" value="ECO:0007669"/>
    <property type="project" value="TreeGrafter"/>
</dbReference>
<name>A0AAQ3PAQ0_VIGMU</name>
<protein>
    <recommendedName>
        <fullName evidence="3">UDP-N-acetylglucosamine diphosphorylase</fullName>
        <ecNumber evidence="3">2.7.7.23</ecNumber>
    </recommendedName>
</protein>
<evidence type="ECO:0000313" key="8">
    <source>
        <dbReference type="Proteomes" id="UP001374535"/>
    </source>
</evidence>
<proteinExistence type="inferred from homology"/>
<dbReference type="AlphaFoldDB" id="A0AAQ3PAQ0"/>
<dbReference type="EC" id="2.7.7.23" evidence="3"/>
<evidence type="ECO:0000256" key="5">
    <source>
        <dbReference type="ARBA" id="ARBA00022695"/>
    </source>
</evidence>
<dbReference type="PANTHER" id="PTHR11952:SF2">
    <property type="entry name" value="LD24639P"/>
    <property type="match status" value="1"/>
</dbReference>